<evidence type="ECO:0000313" key="2">
    <source>
        <dbReference type="Proteomes" id="UP000186601"/>
    </source>
</evidence>
<dbReference type="EMBL" id="MLYV02000707">
    <property type="protein sequence ID" value="PSR79167.1"/>
    <property type="molecule type" value="Genomic_DNA"/>
</dbReference>
<dbReference type="Proteomes" id="UP000186601">
    <property type="component" value="Unassembled WGS sequence"/>
</dbReference>
<gene>
    <name evidence="1" type="ORF">PHLCEN_2v7138</name>
</gene>
<protein>
    <submittedName>
        <fullName evidence="1">Uncharacterized protein</fullName>
    </submittedName>
</protein>
<accession>A0A2R6NXD6</accession>
<dbReference type="AlphaFoldDB" id="A0A2R6NXD6"/>
<sequence>MALALACVVAPVSIADPMAETVKAPIPGSGPGWLRHSAQFATIEMLFSLATTTSFLTLLAAHAYANPVHIEHRDTVFPTTITAPTAGTTISPGGSFNFSYTPVDYCFEAYSPLTVWLLASSPTAADLNSTMGFSEYLFYFGQYTAADDPGM</sequence>
<name>A0A2R6NXD6_9APHY</name>
<dbReference type="OrthoDB" id="2749899at2759"/>
<keyword evidence="2" id="KW-1185">Reference proteome</keyword>
<evidence type="ECO:0000313" key="1">
    <source>
        <dbReference type="EMBL" id="PSR79167.1"/>
    </source>
</evidence>
<organism evidence="1 2">
    <name type="scientific">Hermanssonia centrifuga</name>
    <dbReference type="NCBI Taxonomy" id="98765"/>
    <lineage>
        <taxon>Eukaryota</taxon>
        <taxon>Fungi</taxon>
        <taxon>Dikarya</taxon>
        <taxon>Basidiomycota</taxon>
        <taxon>Agaricomycotina</taxon>
        <taxon>Agaricomycetes</taxon>
        <taxon>Polyporales</taxon>
        <taxon>Meruliaceae</taxon>
        <taxon>Hermanssonia</taxon>
    </lineage>
</organism>
<reference evidence="1 2" key="1">
    <citation type="submission" date="2018-02" db="EMBL/GenBank/DDBJ databases">
        <title>Genome sequence of the basidiomycete white-rot fungus Phlebia centrifuga.</title>
        <authorList>
            <person name="Granchi Z."/>
            <person name="Peng M."/>
            <person name="de Vries R.P."/>
            <person name="Hilden K."/>
            <person name="Makela M.R."/>
            <person name="Grigoriev I."/>
            <person name="Riley R."/>
        </authorList>
    </citation>
    <scope>NUCLEOTIDE SEQUENCE [LARGE SCALE GENOMIC DNA]</scope>
    <source>
        <strain evidence="1 2">FBCC195</strain>
    </source>
</reference>
<proteinExistence type="predicted"/>
<comment type="caution">
    <text evidence="1">The sequence shown here is derived from an EMBL/GenBank/DDBJ whole genome shotgun (WGS) entry which is preliminary data.</text>
</comment>